<accession>A0A409W3U9</accession>
<feature type="region of interest" description="Disordered" evidence="6">
    <location>
        <begin position="418"/>
        <end position="486"/>
    </location>
</feature>
<feature type="compositionally biased region" description="Basic and acidic residues" evidence="6">
    <location>
        <begin position="886"/>
        <end position="908"/>
    </location>
</feature>
<dbReference type="OrthoDB" id="267048at2759"/>
<dbReference type="InterPro" id="IPR034808">
    <property type="entry name" value="Nop4p_RRM3"/>
</dbReference>
<keyword evidence="4" id="KW-0539">Nucleus</keyword>
<feature type="region of interest" description="Disordered" evidence="6">
    <location>
        <begin position="353"/>
        <end position="397"/>
    </location>
</feature>
<feature type="compositionally biased region" description="Acidic residues" evidence="6">
    <location>
        <begin position="424"/>
        <end position="443"/>
    </location>
</feature>
<feature type="region of interest" description="Disordered" evidence="6">
    <location>
        <begin position="1"/>
        <end position="20"/>
    </location>
</feature>
<dbReference type="CDD" id="cd00590">
    <property type="entry name" value="RRM_SF"/>
    <property type="match status" value="1"/>
</dbReference>
<protein>
    <recommendedName>
        <fullName evidence="7">RRM domain-containing protein</fullName>
    </recommendedName>
</protein>
<dbReference type="InterPro" id="IPR051945">
    <property type="entry name" value="RRM_MRD1_RNA_proc_ribogen"/>
</dbReference>
<evidence type="ECO:0000256" key="6">
    <source>
        <dbReference type="SAM" id="MobiDB-lite"/>
    </source>
</evidence>
<feature type="region of interest" description="Disordered" evidence="6">
    <location>
        <begin position="710"/>
        <end position="753"/>
    </location>
</feature>
<organism evidence="8 9">
    <name type="scientific">Panaeolus cyanescens</name>
    <dbReference type="NCBI Taxonomy" id="181874"/>
    <lineage>
        <taxon>Eukaryota</taxon>
        <taxon>Fungi</taxon>
        <taxon>Dikarya</taxon>
        <taxon>Basidiomycota</taxon>
        <taxon>Agaricomycotina</taxon>
        <taxon>Agaricomycetes</taxon>
        <taxon>Agaricomycetidae</taxon>
        <taxon>Agaricales</taxon>
        <taxon>Agaricineae</taxon>
        <taxon>Galeropsidaceae</taxon>
        <taxon>Panaeolus</taxon>
    </lineage>
</organism>
<keyword evidence="2" id="KW-0677">Repeat</keyword>
<evidence type="ECO:0000313" key="8">
    <source>
        <dbReference type="EMBL" id="PPQ73138.1"/>
    </source>
</evidence>
<dbReference type="PANTHER" id="PTHR48039">
    <property type="entry name" value="RNA-BINDING MOTIF PROTEIN 14B"/>
    <property type="match status" value="1"/>
</dbReference>
<dbReference type="InterPro" id="IPR000504">
    <property type="entry name" value="RRM_dom"/>
</dbReference>
<keyword evidence="3 5" id="KW-0694">RNA-binding</keyword>
<proteinExistence type="predicted"/>
<dbReference type="SMART" id="SM00360">
    <property type="entry name" value="RRM"/>
    <property type="match status" value="5"/>
</dbReference>
<dbReference type="CDD" id="cd12676">
    <property type="entry name" value="RRM3_Nop4p"/>
    <property type="match status" value="1"/>
</dbReference>
<feature type="region of interest" description="Disordered" evidence="6">
    <location>
        <begin position="866"/>
        <end position="958"/>
    </location>
</feature>
<feature type="compositionally biased region" description="Basic and acidic residues" evidence="6">
    <location>
        <begin position="99"/>
        <end position="109"/>
    </location>
</feature>
<name>A0A409W3U9_9AGAR</name>
<evidence type="ECO:0000313" key="9">
    <source>
        <dbReference type="Proteomes" id="UP000284842"/>
    </source>
</evidence>
<dbReference type="PANTHER" id="PTHR48039:SF5">
    <property type="entry name" value="RNA-BINDING PROTEIN 28"/>
    <property type="match status" value="1"/>
</dbReference>
<dbReference type="Pfam" id="PF00076">
    <property type="entry name" value="RRM_1"/>
    <property type="match status" value="4"/>
</dbReference>
<dbReference type="EMBL" id="NHTK01005833">
    <property type="protein sequence ID" value="PPQ73138.1"/>
    <property type="molecule type" value="Genomic_DNA"/>
</dbReference>
<feature type="domain" description="RRM" evidence="7">
    <location>
        <begin position="247"/>
        <end position="352"/>
    </location>
</feature>
<dbReference type="STRING" id="181874.A0A409W3U9"/>
<dbReference type="FunCoup" id="A0A409W3U9">
    <property type="interactions" value="636"/>
</dbReference>
<dbReference type="GO" id="GO:0003729">
    <property type="term" value="F:mRNA binding"/>
    <property type="evidence" value="ECO:0007669"/>
    <property type="project" value="TreeGrafter"/>
</dbReference>
<dbReference type="GO" id="GO:0005730">
    <property type="term" value="C:nucleolus"/>
    <property type="evidence" value="ECO:0007669"/>
    <property type="project" value="TreeGrafter"/>
</dbReference>
<reference evidence="8 9" key="1">
    <citation type="journal article" date="2018" name="Evol. Lett.">
        <title>Horizontal gene cluster transfer increased hallucinogenic mushroom diversity.</title>
        <authorList>
            <person name="Reynolds H.T."/>
            <person name="Vijayakumar V."/>
            <person name="Gluck-Thaler E."/>
            <person name="Korotkin H.B."/>
            <person name="Matheny P.B."/>
            <person name="Slot J.C."/>
        </authorList>
    </citation>
    <scope>NUCLEOTIDE SEQUENCE [LARGE SCALE GENOMIC DNA]</scope>
    <source>
        <strain evidence="8 9">2629</strain>
    </source>
</reference>
<sequence>MDTALGKRKERDEEKPHGSTLFVSNLPYNATSTDLETLFSDIAPVKSAFVVTEQGTGISKGVGYVAFAIKEDAESAFETISKEGIELVGRKLRVQWADQKPKEKGDKSSKPPKPAKQRPVIARLPHDPNAIRTIVISGLPTSIDSKVLWKKVRKYTGAEKVEWPVKSEGDVEDPSTAYVLFDTSVNASDAVTKLHAHVYKGCLLSVTLKKRLETLAKPVAPKSKSAPADTTSPQKGKAAVAAPSHASRLIVRNLPFQATEQDLRAIFLPYGPIHSIHIPLDETPKKDDNEPESSTAAATAAAYAAAKVPRTKGFAFVWMLSKKDAEKALEKCNGMTVRAGVAREILSDKQKKKKVKRLEKKMKEAAAKPKEEGEEGDAEAKENSGSESEEEKEDDKRAVERVIAVDWALSKERWKEEKAKIEEEMSEQSGSEDGEDSADEDEGLGVHSSGSGDSEDEDEDGDDQDDEERDEEPVKPQLPPPETGTTLFIRNISFDATEDDLRTLFRAFGPLRYARITMDRETGRSRGTGFVCFWNVADADKAVQQSELLRSETTALSSGVPKKNPFQMPSILTPDPSSSLAQSLVLHGRTLDVVRAVTRDTAAKLKEDNEKSRQKEDKRNMYLLREGGKPFTCFIMPNSPAAANLSSAEIERRTSSFNARRALLKSNPSLFISRTRLSVRQIPTFVTEHMLKRLAIHSIKAFNSEYKQGKREGLSPDELADPPVAQKENDAMDVDQEEGKGKKKKFTGRDTGVKQTKIVRQAERVDPVTGKGKSKGYGFIEMTKHSDALRLLRWANNNPEVGPLFESWWKDELERILKLERAKDEKDRDDARIKRLKDEIENSSTGKKSKGNLIVEFSIENVQVVQRRNAAHAGRDKAGPTSKQGPSDKRQSRHGDEQDVKPDNSESHPKKKRRLSDSPQKASMPSSAEEKPVKNANPLGSIIGRKRKERKGGKKGKS</sequence>
<feature type="domain" description="RRM" evidence="7">
    <location>
        <begin position="485"/>
        <end position="598"/>
    </location>
</feature>
<dbReference type="InterPro" id="IPR035979">
    <property type="entry name" value="RBD_domain_sf"/>
</dbReference>
<feature type="compositionally biased region" description="Basic residues" evidence="6">
    <location>
        <begin position="944"/>
        <end position="958"/>
    </location>
</feature>
<evidence type="ECO:0000256" key="2">
    <source>
        <dbReference type="ARBA" id="ARBA00022737"/>
    </source>
</evidence>
<feature type="region of interest" description="Disordered" evidence="6">
    <location>
        <begin position="96"/>
        <end position="120"/>
    </location>
</feature>
<evidence type="ECO:0000256" key="5">
    <source>
        <dbReference type="PROSITE-ProRule" id="PRU00176"/>
    </source>
</evidence>
<feature type="compositionally biased region" description="Basic and acidic residues" evidence="6">
    <location>
        <begin position="361"/>
        <end position="371"/>
    </location>
</feature>
<dbReference type="SUPFAM" id="SSF54928">
    <property type="entry name" value="RNA-binding domain, RBD"/>
    <property type="match status" value="3"/>
</dbReference>
<evidence type="ECO:0000256" key="1">
    <source>
        <dbReference type="ARBA" id="ARBA00004123"/>
    </source>
</evidence>
<feature type="domain" description="RRM" evidence="7">
    <location>
        <begin position="19"/>
        <end position="99"/>
    </location>
</feature>
<evidence type="ECO:0000256" key="3">
    <source>
        <dbReference type="ARBA" id="ARBA00022884"/>
    </source>
</evidence>
<dbReference type="Gene3D" id="3.30.70.330">
    <property type="match status" value="5"/>
</dbReference>
<dbReference type="AlphaFoldDB" id="A0A409W3U9"/>
<feature type="compositionally biased region" description="Basic and acidic residues" evidence="6">
    <location>
        <begin position="1"/>
        <end position="17"/>
    </location>
</feature>
<dbReference type="InParanoid" id="A0A409W3U9"/>
<gene>
    <name evidence="8" type="ORF">CVT24_009131</name>
</gene>
<feature type="compositionally biased region" description="Acidic residues" evidence="6">
    <location>
        <begin position="453"/>
        <end position="471"/>
    </location>
</feature>
<comment type="subcellular location">
    <subcellularLocation>
        <location evidence="1">Nucleus</location>
    </subcellularLocation>
</comment>
<dbReference type="PROSITE" id="PS50102">
    <property type="entry name" value="RRM"/>
    <property type="match status" value="3"/>
</dbReference>
<evidence type="ECO:0000256" key="4">
    <source>
        <dbReference type="ARBA" id="ARBA00023242"/>
    </source>
</evidence>
<comment type="caution">
    <text evidence="8">The sequence shown here is derived from an EMBL/GenBank/DDBJ whole genome shotgun (WGS) entry which is preliminary data.</text>
</comment>
<dbReference type="InterPro" id="IPR012677">
    <property type="entry name" value="Nucleotide-bd_a/b_plait_sf"/>
</dbReference>
<dbReference type="FunFam" id="3.30.70.330:FF:000406">
    <property type="entry name" value="Related to Nucleolar protein NOP4"/>
    <property type="match status" value="1"/>
</dbReference>
<dbReference type="Proteomes" id="UP000284842">
    <property type="component" value="Unassembled WGS sequence"/>
</dbReference>
<keyword evidence="9" id="KW-1185">Reference proteome</keyword>
<evidence type="ECO:0000259" key="7">
    <source>
        <dbReference type="PROSITE" id="PS50102"/>
    </source>
</evidence>
<feature type="compositionally biased region" description="Polar residues" evidence="6">
    <location>
        <begin position="917"/>
        <end position="926"/>
    </location>
</feature>